<organism evidence="3 4">
    <name type="scientific">Marasmius tenuissimus</name>
    <dbReference type="NCBI Taxonomy" id="585030"/>
    <lineage>
        <taxon>Eukaryota</taxon>
        <taxon>Fungi</taxon>
        <taxon>Dikarya</taxon>
        <taxon>Basidiomycota</taxon>
        <taxon>Agaricomycotina</taxon>
        <taxon>Agaricomycetes</taxon>
        <taxon>Agaricomycetidae</taxon>
        <taxon>Agaricales</taxon>
        <taxon>Marasmiineae</taxon>
        <taxon>Marasmiaceae</taxon>
        <taxon>Marasmius</taxon>
    </lineage>
</organism>
<comment type="caution">
    <text evidence="3">The sequence shown here is derived from an EMBL/GenBank/DDBJ whole genome shotgun (WGS) entry which is preliminary data.</text>
</comment>
<feature type="chain" id="PRO_5047011390" description="Endo-beta-1,6-galactanase-like domain-containing protein" evidence="1">
    <location>
        <begin position="20"/>
        <end position="471"/>
    </location>
</feature>
<dbReference type="PANTHER" id="PTHR42767:SF1">
    <property type="entry name" value="ENDO-BETA-1,6-GALACTANASE-LIKE DOMAIN-CONTAINING PROTEIN"/>
    <property type="match status" value="1"/>
</dbReference>
<gene>
    <name evidence="3" type="ORF">AAF712_005126</name>
</gene>
<feature type="signal peptide" evidence="1">
    <location>
        <begin position="1"/>
        <end position="19"/>
    </location>
</feature>
<sequence>MALRTLLSVLLLLPLASSAASVSSSPAQTITGIGGSGAWWPHDLFQFPESVRQNLSNLLFSQEGMGLSSYRWNIGAGGVNVNNPVRAPETFYLGPGVYNWSADPQGVYFLREASKRGVKDLTAFVNSAPAPLTSGKTSCGSSFVSGSGDAFATFVVDVIEHFRSEGININYVSPMNEPENPFPECGQEGMLVLPNQRPEVINSLWNALDQKGLTGAVGILADETSRLALAVLEYPFWLGGVIDKLAAISHHTYDYPSDGGYTAYITFMKTFYSSKPTWMTEVCCSLGNPDGSGRGMTAGYDPSITNALLYAGFVFQAFVVGGEPHYDFWTLVSNQMGCSPLNNPSCVQNANNAGWTDGVIYYDDEYATNGNHELYLTKHFWTYKHFGNFVKPGSQRLPITGDGSNNFMMAVQTSNKIFVLAMNPSNDARTLSLMLPQAVCGVASYRTSASEDFATLAPASGSGGGTHGLYR</sequence>
<dbReference type="PANTHER" id="PTHR42767">
    <property type="entry name" value="ENDO-BETA-1,6-GALACTANASE"/>
    <property type="match status" value="1"/>
</dbReference>
<keyword evidence="4" id="KW-1185">Reference proteome</keyword>
<proteinExistence type="predicted"/>
<dbReference type="InterPro" id="IPR017853">
    <property type="entry name" value="GH"/>
</dbReference>
<dbReference type="InterPro" id="IPR039743">
    <property type="entry name" value="6GAL/EXGAL"/>
</dbReference>
<accession>A0ABR3A3L2</accession>
<evidence type="ECO:0000259" key="2">
    <source>
        <dbReference type="Pfam" id="PF14587"/>
    </source>
</evidence>
<evidence type="ECO:0000256" key="1">
    <source>
        <dbReference type="SAM" id="SignalP"/>
    </source>
</evidence>
<dbReference type="SUPFAM" id="SSF51445">
    <property type="entry name" value="(Trans)glycosidases"/>
    <property type="match status" value="1"/>
</dbReference>
<dbReference type="Pfam" id="PF14587">
    <property type="entry name" value="Glyco_hydr_30_2"/>
    <property type="match status" value="1"/>
</dbReference>
<reference evidence="3 4" key="1">
    <citation type="submission" date="2024-05" db="EMBL/GenBank/DDBJ databases">
        <title>A draft genome resource for the thread blight pathogen Marasmius tenuissimus strain MS-2.</title>
        <authorList>
            <person name="Yulfo-Soto G.E."/>
            <person name="Baruah I.K."/>
            <person name="Amoako-Attah I."/>
            <person name="Bukari Y."/>
            <person name="Meinhardt L.W."/>
            <person name="Bailey B.A."/>
            <person name="Cohen S.P."/>
        </authorList>
    </citation>
    <scope>NUCLEOTIDE SEQUENCE [LARGE SCALE GENOMIC DNA]</scope>
    <source>
        <strain evidence="3 4">MS-2</strain>
    </source>
</reference>
<dbReference type="EMBL" id="JBBXMP010000022">
    <property type="protein sequence ID" value="KAL0067957.1"/>
    <property type="molecule type" value="Genomic_DNA"/>
</dbReference>
<protein>
    <recommendedName>
        <fullName evidence="2">Endo-beta-1,6-galactanase-like domain-containing protein</fullName>
    </recommendedName>
</protein>
<name>A0ABR3A3L2_9AGAR</name>
<feature type="domain" description="Endo-beta-1,6-galactanase-like" evidence="2">
    <location>
        <begin position="25"/>
        <end position="219"/>
    </location>
</feature>
<dbReference type="InterPro" id="IPR039514">
    <property type="entry name" value="6GAL-like"/>
</dbReference>
<evidence type="ECO:0000313" key="4">
    <source>
        <dbReference type="Proteomes" id="UP001437256"/>
    </source>
</evidence>
<evidence type="ECO:0000313" key="3">
    <source>
        <dbReference type="EMBL" id="KAL0067957.1"/>
    </source>
</evidence>
<keyword evidence="1" id="KW-0732">Signal</keyword>
<dbReference type="Proteomes" id="UP001437256">
    <property type="component" value="Unassembled WGS sequence"/>
</dbReference>
<dbReference type="Gene3D" id="3.20.20.80">
    <property type="entry name" value="Glycosidases"/>
    <property type="match status" value="1"/>
</dbReference>